<dbReference type="InterPro" id="IPR035899">
    <property type="entry name" value="DBL_dom_sf"/>
</dbReference>
<dbReference type="OrthoDB" id="1716625at2759"/>
<feature type="compositionally biased region" description="Polar residues" evidence="1">
    <location>
        <begin position="915"/>
        <end position="925"/>
    </location>
</feature>
<feature type="region of interest" description="Disordered" evidence="1">
    <location>
        <begin position="806"/>
        <end position="853"/>
    </location>
</feature>
<dbReference type="InterPro" id="IPR051092">
    <property type="entry name" value="FYVE_RhoGEF_PH"/>
</dbReference>
<protein>
    <recommendedName>
        <fullName evidence="2">DH domain-containing protein</fullName>
    </recommendedName>
</protein>
<feature type="region of interest" description="Disordered" evidence="1">
    <location>
        <begin position="132"/>
        <end position="200"/>
    </location>
</feature>
<evidence type="ECO:0000313" key="4">
    <source>
        <dbReference type="Proteomes" id="UP000559256"/>
    </source>
</evidence>
<dbReference type="SUPFAM" id="SSF50729">
    <property type="entry name" value="PH domain-like"/>
    <property type="match status" value="1"/>
</dbReference>
<name>A0A8H5G601_9AGAR</name>
<dbReference type="GO" id="GO:0005085">
    <property type="term" value="F:guanyl-nucleotide exchange factor activity"/>
    <property type="evidence" value="ECO:0007669"/>
    <property type="project" value="InterPro"/>
</dbReference>
<dbReference type="Gene3D" id="2.30.29.30">
    <property type="entry name" value="Pleckstrin-homology domain (PH domain)/Phosphotyrosine-binding domain (PTB)"/>
    <property type="match status" value="1"/>
</dbReference>
<evidence type="ECO:0000259" key="2">
    <source>
        <dbReference type="PROSITE" id="PS50010"/>
    </source>
</evidence>
<feature type="compositionally biased region" description="Low complexity" evidence="1">
    <location>
        <begin position="176"/>
        <end position="186"/>
    </location>
</feature>
<comment type="caution">
    <text evidence="3">The sequence shown here is derived from an EMBL/GenBank/DDBJ whole genome shotgun (WGS) entry which is preliminary data.</text>
</comment>
<dbReference type="GO" id="GO:0005737">
    <property type="term" value="C:cytoplasm"/>
    <property type="evidence" value="ECO:0007669"/>
    <property type="project" value="TreeGrafter"/>
</dbReference>
<proteinExistence type="predicted"/>
<dbReference type="Gene3D" id="1.20.900.10">
    <property type="entry name" value="Dbl homology (DH) domain"/>
    <property type="match status" value="1"/>
</dbReference>
<dbReference type="SUPFAM" id="SSF48065">
    <property type="entry name" value="DBL homology domain (DH-domain)"/>
    <property type="match status" value="1"/>
</dbReference>
<feature type="region of interest" description="Disordered" evidence="1">
    <location>
        <begin position="32"/>
        <end position="104"/>
    </location>
</feature>
<gene>
    <name evidence="3" type="ORF">D9758_004744</name>
</gene>
<keyword evidence="4" id="KW-1185">Reference proteome</keyword>
<evidence type="ECO:0000313" key="3">
    <source>
        <dbReference type="EMBL" id="KAF5358952.1"/>
    </source>
</evidence>
<dbReference type="PROSITE" id="PS50010">
    <property type="entry name" value="DH_2"/>
    <property type="match status" value="1"/>
</dbReference>
<feature type="compositionally biased region" description="Polar residues" evidence="1">
    <location>
        <begin position="244"/>
        <end position="254"/>
    </location>
</feature>
<dbReference type="Proteomes" id="UP000559256">
    <property type="component" value="Unassembled WGS sequence"/>
</dbReference>
<dbReference type="EMBL" id="JAACJM010000047">
    <property type="protein sequence ID" value="KAF5358952.1"/>
    <property type="molecule type" value="Genomic_DNA"/>
</dbReference>
<sequence>MTALDKNGDKLNEVLLFRLGLAVCPPTMTSVTVKADANSPGSSSRLSRRPTVSGFLPMPPISASPVCTPTLSTSSRDFDDPHASSSSVSAHSYCTSPTTPSDSSCNRFLPLPTWISTPPTPPPKLVRRSVTCVTRRPHSHISPSTSFPASKSPRAHSGIPPKRRASAPSMFSQARSMSSTPFPSSSENVPVARNPQVMPQDIHPLRPKLIRSREFPTKHVLYDVAHHVSYDDDALDNADHRSDPGTSVESSASPSGHKDDIRRFHAFMELLTTELAYLLDLRILVTVYLRHLSSLKRASTSSTFSRSSSFSALSRANSYAPLGNGSPILFDLQPLPVHKETKKYLFTEFEVDILTRNAEQMLLFHEQFVEELKLAIAPLGFPDLESSSKNWESTISPDKYREGIGNVDAGIAMVSTKFAIESSRFTSYETFCAGHPEAMDILRRVQQQYPAEWELFELKSGSLASDLLGTSNSPPHLTSASHETLPTKVLDDTASIASSRRRRRRGSVASLENIGWNGRSRSQSSSAAQDFTPSRKSRLACMDYFIKPVQRICKYPLLLDSLKRKSSYPVPKLPVGHTDVNVIVESAAQAMRHVASAVDEARKCQDIKVKSSLISSRMTFQLVAQSFFNSSAPHPPLQVLTPAFVASLGVCHMAGCLDIIHHRATKSTPNKTHISVKYMGAFLYKGGYLILVKVLKGKAYEPRHWFRLCEFQISDPGEGEAWLPCSFRISCKGHAFEFAAACQQEKDVWMNVIRESMLYPTVDYIHEPVSSLQVDGKGELIPSNLDGPFEAIHSLPTIQSISELAAKAEEDSTPESPESKPVLSAKSSSSSSSSSRRKGPSRHSSAVSMKSMFTPRATDSDTVIIRRPLLSSRTTVDHGLQDVISESCIMARSQAVFREQELFQPPQVALLGSASRLSTSSGTTKSRLKKQESVRVSRKSIVDSEDIRNSLKEALKSTSLSVKRHPKRPVILPSSPDGTPMISERPLYSTTAPPSPSPRSIPLPSRSNSGATSPSENCFNLTSPVDDNQSFRNSFTGSIRGFLGSRPPSPSRGSATLAMTPLTAPTVGHHHTLKSASRFFKRWAHSGKGSLSISQSHRRAHSAPDDNIIRSIREDSTVLSGIGEFGTHAQLTESPV</sequence>
<feature type="compositionally biased region" description="Low complexity" evidence="1">
    <location>
        <begin position="83"/>
        <end position="104"/>
    </location>
</feature>
<dbReference type="Pfam" id="PF00621">
    <property type="entry name" value="RhoGEF"/>
    <property type="match status" value="1"/>
</dbReference>
<feature type="region of interest" description="Disordered" evidence="1">
    <location>
        <begin position="914"/>
        <end position="940"/>
    </location>
</feature>
<feature type="region of interest" description="Disordered" evidence="1">
    <location>
        <begin position="234"/>
        <end position="257"/>
    </location>
</feature>
<dbReference type="InterPro" id="IPR000219">
    <property type="entry name" value="DH_dom"/>
</dbReference>
<feature type="domain" description="DH" evidence="2">
    <location>
        <begin position="262"/>
        <end position="601"/>
    </location>
</feature>
<reference evidence="3 4" key="1">
    <citation type="journal article" date="2020" name="ISME J.">
        <title>Uncovering the hidden diversity of litter-decomposition mechanisms in mushroom-forming fungi.</title>
        <authorList>
            <person name="Floudas D."/>
            <person name="Bentzer J."/>
            <person name="Ahren D."/>
            <person name="Johansson T."/>
            <person name="Persson P."/>
            <person name="Tunlid A."/>
        </authorList>
    </citation>
    <scope>NUCLEOTIDE SEQUENCE [LARGE SCALE GENOMIC DNA]</scope>
    <source>
        <strain evidence="3 4">CBS 291.85</strain>
    </source>
</reference>
<accession>A0A8H5G601</accession>
<organism evidence="3 4">
    <name type="scientific">Tetrapyrgos nigripes</name>
    <dbReference type="NCBI Taxonomy" id="182062"/>
    <lineage>
        <taxon>Eukaryota</taxon>
        <taxon>Fungi</taxon>
        <taxon>Dikarya</taxon>
        <taxon>Basidiomycota</taxon>
        <taxon>Agaricomycotina</taxon>
        <taxon>Agaricomycetes</taxon>
        <taxon>Agaricomycetidae</taxon>
        <taxon>Agaricales</taxon>
        <taxon>Marasmiineae</taxon>
        <taxon>Marasmiaceae</taxon>
        <taxon>Tetrapyrgos</taxon>
    </lineage>
</organism>
<feature type="compositionally biased region" description="Basic and acidic residues" evidence="1">
    <location>
        <begin position="929"/>
        <end position="940"/>
    </location>
</feature>
<dbReference type="PANTHER" id="PTHR12673">
    <property type="entry name" value="FACIOGENITAL DYSPLASIA PROTEIN"/>
    <property type="match status" value="1"/>
</dbReference>
<dbReference type="InterPro" id="IPR011993">
    <property type="entry name" value="PH-like_dom_sf"/>
</dbReference>
<evidence type="ECO:0000256" key="1">
    <source>
        <dbReference type="SAM" id="MobiDB-lite"/>
    </source>
</evidence>
<feature type="compositionally biased region" description="Low complexity" evidence="1">
    <location>
        <begin position="819"/>
        <end position="834"/>
    </location>
</feature>
<feature type="region of interest" description="Disordered" evidence="1">
    <location>
        <begin position="958"/>
        <end position="1017"/>
    </location>
</feature>
<feature type="compositionally biased region" description="Polar residues" evidence="1">
    <location>
        <begin position="65"/>
        <end position="75"/>
    </location>
</feature>
<dbReference type="AlphaFoldDB" id="A0A8H5G601"/>
<dbReference type="PANTHER" id="PTHR12673:SF270">
    <property type="entry name" value="FYVE-TYPE DOMAIN-CONTAINING PROTEIN"/>
    <property type="match status" value="1"/>
</dbReference>